<dbReference type="InterPro" id="IPR017937">
    <property type="entry name" value="Thioredoxin_CS"/>
</dbReference>
<dbReference type="OrthoDB" id="427280at2759"/>
<protein>
    <recommendedName>
        <fullName evidence="4 14">Protein disulfide-isomerase</fullName>
        <ecNumber evidence="4 14">5.3.4.1</ecNumber>
    </recommendedName>
</protein>
<evidence type="ECO:0000256" key="6">
    <source>
        <dbReference type="ARBA" id="ARBA00022737"/>
    </source>
</evidence>
<dbReference type="PANTHER" id="PTHR18929">
    <property type="entry name" value="PROTEIN DISULFIDE ISOMERASE"/>
    <property type="match status" value="1"/>
</dbReference>
<dbReference type="SUPFAM" id="SSF52833">
    <property type="entry name" value="Thioredoxin-like"/>
    <property type="match status" value="4"/>
</dbReference>
<dbReference type="InterPro" id="IPR005788">
    <property type="entry name" value="PDI_thioredoxin-like_dom"/>
</dbReference>
<evidence type="ECO:0000256" key="10">
    <source>
        <dbReference type="ARBA" id="ARBA00023235"/>
    </source>
</evidence>
<dbReference type="CDD" id="cd02981">
    <property type="entry name" value="PDI_b_family"/>
    <property type="match status" value="1"/>
</dbReference>
<dbReference type="PROSITE" id="PS51352">
    <property type="entry name" value="THIOREDOXIN_2"/>
    <property type="match status" value="2"/>
</dbReference>
<dbReference type="Proteomes" id="UP001055439">
    <property type="component" value="Chromosome 1"/>
</dbReference>
<evidence type="ECO:0000256" key="1">
    <source>
        <dbReference type="ARBA" id="ARBA00001182"/>
    </source>
</evidence>
<dbReference type="PROSITE" id="PS00194">
    <property type="entry name" value="THIOREDOXIN_1"/>
    <property type="match status" value="2"/>
</dbReference>
<dbReference type="Pfam" id="PF13848">
    <property type="entry name" value="Thioredoxin_6"/>
    <property type="match status" value="1"/>
</dbReference>
<feature type="disulfide bond" description="Redox-active" evidence="12">
    <location>
        <begin position="77"/>
        <end position="80"/>
    </location>
</feature>
<proteinExistence type="inferred from homology"/>
<dbReference type="NCBIfam" id="TIGR01126">
    <property type="entry name" value="pdi_dom"/>
    <property type="match status" value="2"/>
</dbReference>
<dbReference type="CDD" id="cd02961">
    <property type="entry name" value="PDI_a_family"/>
    <property type="match status" value="1"/>
</dbReference>
<evidence type="ECO:0000259" key="15">
    <source>
        <dbReference type="PROSITE" id="PS51352"/>
    </source>
</evidence>
<dbReference type="InterPro" id="IPR005792">
    <property type="entry name" value="Prot_disulphide_isomerase"/>
</dbReference>
<feature type="domain" description="Thioredoxin" evidence="15">
    <location>
        <begin position="30"/>
        <end position="159"/>
    </location>
</feature>
<keyword evidence="7" id="KW-0256">Endoplasmic reticulum</keyword>
<dbReference type="GO" id="GO:0034976">
    <property type="term" value="P:response to endoplasmic reticulum stress"/>
    <property type="evidence" value="ECO:0007669"/>
    <property type="project" value="TreeGrafter"/>
</dbReference>
<evidence type="ECO:0000256" key="12">
    <source>
        <dbReference type="PIRSR" id="PIRSR605792-51"/>
    </source>
</evidence>
<dbReference type="FunFam" id="3.40.30.10:FF:000184">
    <property type="entry name" value="Protein disulfide-isomerase"/>
    <property type="match status" value="1"/>
</dbReference>
<evidence type="ECO:0000313" key="17">
    <source>
        <dbReference type="Proteomes" id="UP001055439"/>
    </source>
</evidence>
<gene>
    <name evidence="16" type="ORF">MUK42_10075</name>
</gene>
<keyword evidence="6" id="KW-0677">Repeat</keyword>
<evidence type="ECO:0000256" key="14">
    <source>
        <dbReference type="RuleBase" id="RU361130"/>
    </source>
</evidence>
<name>A0A9E7EFG7_9LILI</name>
<dbReference type="FunFam" id="3.40.30.10:FF:000143">
    <property type="entry name" value="Protein disulfide-isomerase"/>
    <property type="match status" value="1"/>
</dbReference>
<dbReference type="Gene3D" id="3.40.30.10">
    <property type="entry name" value="Glutaredoxin"/>
    <property type="match status" value="4"/>
</dbReference>
<dbReference type="EC" id="5.3.4.1" evidence="4 14"/>
<accession>A0A9E7EFG7</accession>
<dbReference type="PANTHER" id="PTHR18929:SF132">
    <property type="entry name" value="PROTEIN DISULFIDE-ISOMERASE A3"/>
    <property type="match status" value="1"/>
</dbReference>
<evidence type="ECO:0000256" key="11">
    <source>
        <dbReference type="ARBA" id="ARBA00023284"/>
    </source>
</evidence>
<keyword evidence="10 14" id="KW-0413">Isomerase</keyword>
<dbReference type="FunFam" id="3.40.30.10:FF:000152">
    <property type="entry name" value="Protein disulfide-isomerase"/>
    <property type="match status" value="1"/>
</dbReference>
<feature type="signal peptide" evidence="14">
    <location>
        <begin position="1"/>
        <end position="27"/>
    </location>
</feature>
<organism evidence="16 17">
    <name type="scientific">Musa troglodytarum</name>
    <name type="common">fe'i banana</name>
    <dbReference type="NCBI Taxonomy" id="320322"/>
    <lineage>
        <taxon>Eukaryota</taxon>
        <taxon>Viridiplantae</taxon>
        <taxon>Streptophyta</taxon>
        <taxon>Embryophyta</taxon>
        <taxon>Tracheophyta</taxon>
        <taxon>Spermatophyta</taxon>
        <taxon>Magnoliopsida</taxon>
        <taxon>Liliopsida</taxon>
        <taxon>Zingiberales</taxon>
        <taxon>Musaceae</taxon>
        <taxon>Musa</taxon>
    </lineage>
</organism>
<evidence type="ECO:0000256" key="13">
    <source>
        <dbReference type="RuleBase" id="RU004208"/>
    </source>
</evidence>
<comment type="subcellular location">
    <subcellularLocation>
        <location evidence="2">Endoplasmic reticulum lumen</location>
    </subcellularLocation>
</comment>
<feature type="domain" description="Thioredoxin" evidence="15">
    <location>
        <begin position="404"/>
        <end position="523"/>
    </location>
</feature>
<evidence type="ECO:0000256" key="7">
    <source>
        <dbReference type="ARBA" id="ARBA00022824"/>
    </source>
</evidence>
<dbReference type="GO" id="GO:0003756">
    <property type="term" value="F:protein disulfide isomerase activity"/>
    <property type="evidence" value="ECO:0007669"/>
    <property type="project" value="UniProtKB-EC"/>
</dbReference>
<dbReference type="GO" id="GO:0006457">
    <property type="term" value="P:protein folding"/>
    <property type="evidence" value="ECO:0007669"/>
    <property type="project" value="TreeGrafter"/>
</dbReference>
<keyword evidence="11 12" id="KW-0676">Redox-active center</keyword>
<evidence type="ECO:0000256" key="8">
    <source>
        <dbReference type="ARBA" id="ARBA00023157"/>
    </source>
</evidence>
<feature type="disulfide bond" description="Redox-active" evidence="12">
    <location>
        <begin position="446"/>
        <end position="449"/>
    </location>
</feature>
<evidence type="ECO:0000256" key="9">
    <source>
        <dbReference type="ARBA" id="ARBA00023180"/>
    </source>
</evidence>
<dbReference type="CDD" id="cd02982">
    <property type="entry name" value="PDI_b'_family"/>
    <property type="match status" value="1"/>
</dbReference>
<dbReference type="NCBIfam" id="TIGR01130">
    <property type="entry name" value="ER_PDI_fam"/>
    <property type="match status" value="1"/>
</dbReference>
<evidence type="ECO:0000256" key="5">
    <source>
        <dbReference type="ARBA" id="ARBA00022729"/>
    </source>
</evidence>
<evidence type="ECO:0000256" key="4">
    <source>
        <dbReference type="ARBA" id="ARBA00012723"/>
    </source>
</evidence>
<dbReference type="CDD" id="cd02995">
    <property type="entry name" value="PDI_a_PDI_a'_C"/>
    <property type="match status" value="1"/>
</dbReference>
<evidence type="ECO:0000256" key="3">
    <source>
        <dbReference type="ARBA" id="ARBA00006347"/>
    </source>
</evidence>
<evidence type="ECO:0000313" key="16">
    <source>
        <dbReference type="EMBL" id="URD75890.1"/>
    </source>
</evidence>
<keyword evidence="9" id="KW-0325">Glycoprotein</keyword>
<sequence length="538" mass="60003">MAISSSWITAAFLALLVLSSSLPPSAAEGDDGGAKEPDAGAEAVAEPSFVITLDASNFSESVSKHDFIVVEFYAPWCGHCKKLAPEYEKAALVLSENDPPIALAKIDCNENVNKEIASKYEIRGFPTLKIFRNGGEGVQEYKGPREADGIVEYLRKQVGPTSTEIKSIEDVDKVIVDKKISIVGIFPQFSGEEFETFIKVAEKLRSDYDFGHTSNAKLLPHGDETVKQPIVRLFKPFDELFVDFKDFQADAIEKFIESESTPIVTTYDNDPINHPYLEKFFDSPNAKAMLYFNFSSDNYNTFKSKLHEVAKDYKGENIKFLIGDLDASEMALQFFGLNKDQAPLIIIQDSKGHKYFQPNVTPEQIATWLKDYAPLSEYDPYQLMQTCSVIFMIGSQEDGGLEPYRKSESVPEVNNEPVKIVVAKSLQEIVFSSGKNVLLEFYAPWCGHCKKLAPILEEVAISFENEADVIIAKMDATKNDITDEFAVQGFPTLYFVSASGKISQYEGNRTAEDIINFVNNNRDVISQPDSPDSVKDEL</sequence>
<dbReference type="InterPro" id="IPR013766">
    <property type="entry name" value="Thioredoxin_domain"/>
</dbReference>
<dbReference type="EMBL" id="CP097502">
    <property type="protein sequence ID" value="URD75890.1"/>
    <property type="molecule type" value="Genomic_DNA"/>
</dbReference>
<comment type="similarity">
    <text evidence="3 13">Belongs to the protein disulfide isomerase family.</text>
</comment>
<keyword evidence="17" id="KW-1185">Reference proteome</keyword>
<dbReference type="PRINTS" id="PR00421">
    <property type="entry name" value="THIOREDOXIN"/>
</dbReference>
<feature type="chain" id="PRO_5039753831" description="Protein disulfide-isomerase" evidence="14">
    <location>
        <begin position="28"/>
        <end position="538"/>
    </location>
</feature>
<dbReference type="AlphaFoldDB" id="A0A9E7EFG7"/>
<comment type="catalytic activity">
    <reaction evidence="1 14">
        <text>Catalyzes the rearrangement of -S-S- bonds in proteins.</text>
        <dbReference type="EC" id="5.3.4.1"/>
    </reaction>
</comment>
<keyword evidence="8 12" id="KW-1015">Disulfide bond</keyword>
<reference evidence="16" key="1">
    <citation type="submission" date="2022-05" db="EMBL/GenBank/DDBJ databases">
        <title>The Musa troglodytarum L. genome provides insights into the mechanism of non-climacteric behaviour and enrichment of carotenoids.</title>
        <authorList>
            <person name="Wang J."/>
        </authorList>
    </citation>
    <scope>NUCLEOTIDE SEQUENCE</scope>
    <source>
        <tissue evidence="16">Leaf</tissue>
    </source>
</reference>
<evidence type="ECO:0000256" key="2">
    <source>
        <dbReference type="ARBA" id="ARBA00004319"/>
    </source>
</evidence>
<dbReference type="FunFam" id="3.40.30.10:FF:000150">
    <property type="entry name" value="Protein disulfide-isomerase"/>
    <property type="match status" value="1"/>
</dbReference>
<dbReference type="InterPro" id="IPR036249">
    <property type="entry name" value="Thioredoxin-like_sf"/>
</dbReference>
<keyword evidence="5 14" id="KW-0732">Signal</keyword>
<dbReference type="GO" id="GO:0005788">
    <property type="term" value="C:endoplasmic reticulum lumen"/>
    <property type="evidence" value="ECO:0007669"/>
    <property type="project" value="UniProtKB-SubCell"/>
</dbReference>
<dbReference type="Pfam" id="PF00085">
    <property type="entry name" value="Thioredoxin"/>
    <property type="match status" value="2"/>
</dbReference>